<evidence type="ECO:0000313" key="3">
    <source>
        <dbReference type="Proteomes" id="UP000256585"/>
    </source>
</evidence>
<accession>A0A3Q9VA07</accession>
<keyword evidence="3" id="KW-1185">Reference proteome</keyword>
<organism evidence="2 3">
    <name type="scientific">Metamycoplasma phocicerebrale</name>
    <dbReference type="NCBI Taxonomy" id="142649"/>
    <lineage>
        <taxon>Bacteria</taxon>
        <taxon>Bacillati</taxon>
        <taxon>Mycoplasmatota</taxon>
        <taxon>Mycoplasmoidales</taxon>
        <taxon>Metamycoplasmataceae</taxon>
        <taxon>Metamycoplasma</taxon>
    </lineage>
</organism>
<feature type="transmembrane region" description="Helical" evidence="1">
    <location>
        <begin position="12"/>
        <end position="34"/>
    </location>
</feature>
<dbReference type="AlphaFoldDB" id="A0A3Q9VA07"/>
<evidence type="ECO:0000256" key="1">
    <source>
        <dbReference type="SAM" id="Phobius"/>
    </source>
</evidence>
<name>A0A3Q9VA07_9BACT</name>
<keyword evidence="1" id="KW-0472">Membrane</keyword>
<reference evidence="2" key="1">
    <citation type="submission" date="2019-03" db="EMBL/GenBank/DDBJ databases">
        <title>Draft Sequence and Annotation of the Mycoplasma phocicerebrale Strain 1049T Genome.</title>
        <authorList>
            <person name="Frasca S.Jr."/>
            <person name="Kutish G.F."/>
            <person name="Castellanos Gell J."/>
            <person name="Michaels D.L."/>
            <person name="Brown D.R."/>
        </authorList>
    </citation>
    <scope>NUCLEOTIDE SEQUENCE</scope>
    <source>
        <strain evidence="2">1049</strain>
    </source>
</reference>
<keyword evidence="1" id="KW-1133">Transmembrane helix</keyword>
<dbReference type="EMBL" id="CP033058">
    <property type="protein sequence ID" value="AZZ65358.1"/>
    <property type="molecule type" value="Genomic_DNA"/>
</dbReference>
<protein>
    <recommendedName>
        <fullName evidence="4">DUF4282 domain-containing protein</fullName>
    </recommendedName>
</protein>
<dbReference type="Proteomes" id="UP000256585">
    <property type="component" value="Chromosome"/>
</dbReference>
<proteinExistence type="predicted"/>
<sequence length="100" mass="11267">MKRQLHLSNLILNIIFQTIYIFYVIFAITMLIMSNNYTASTWGIVITLILIGSYGGILIGVLFLINIIMNIVCAVVAAFKSLSIIKNNKINNQQMQSQNL</sequence>
<keyword evidence="1" id="KW-0812">Transmembrane</keyword>
<dbReference type="KEGG" id="mphc:DMC14_000935"/>
<gene>
    <name evidence="2" type="ORF">DMC14_000935</name>
</gene>
<evidence type="ECO:0000313" key="2">
    <source>
        <dbReference type="EMBL" id="AZZ65358.1"/>
    </source>
</evidence>
<feature type="transmembrane region" description="Helical" evidence="1">
    <location>
        <begin position="46"/>
        <end position="79"/>
    </location>
</feature>
<evidence type="ECO:0008006" key="4">
    <source>
        <dbReference type="Google" id="ProtNLM"/>
    </source>
</evidence>
<dbReference type="RefSeq" id="WP_127922955.1">
    <property type="nucleotide sequence ID" value="NZ_CP033058.2"/>
</dbReference>